<evidence type="ECO:0000313" key="4">
    <source>
        <dbReference type="EMBL" id="CAF1474735.1"/>
    </source>
</evidence>
<dbReference type="PANTHER" id="PTHR31005">
    <property type="entry name" value="DUF4139 DOMAIN-CONTAINING PROTEIN"/>
    <property type="match status" value="1"/>
</dbReference>
<evidence type="ECO:0000313" key="3">
    <source>
        <dbReference type="EMBL" id="CAF0789704.1"/>
    </source>
</evidence>
<name>A0A815REA1_9BILA</name>
<protein>
    <recommendedName>
        <fullName evidence="2">DUF4139 domain-containing protein</fullName>
    </recommendedName>
</protein>
<gene>
    <name evidence="4" type="ORF">JXQ802_LOCUS38946</name>
    <name evidence="3" type="ORF">PYM288_LOCUS4061</name>
</gene>
<dbReference type="EMBL" id="CAJNOL010002201">
    <property type="protein sequence ID" value="CAF1474735.1"/>
    <property type="molecule type" value="Genomic_DNA"/>
</dbReference>
<dbReference type="PANTHER" id="PTHR31005:SF8">
    <property type="entry name" value="DUF4139 DOMAIN-CONTAINING PROTEIN"/>
    <property type="match status" value="1"/>
</dbReference>
<evidence type="ECO:0000259" key="2">
    <source>
        <dbReference type="Pfam" id="PF13598"/>
    </source>
</evidence>
<feature type="coiled-coil region" evidence="1">
    <location>
        <begin position="49"/>
        <end position="76"/>
    </location>
</feature>
<sequence>MHKRELARLTKQREWLDGRSTKLMNQDGPCTTSDMENMQQFLEFYHKTLSKLDDETVQEEEEVKKLNARQDALNAQINEHGAVAQANRRKICREVTITVHIASGKIDVALEVSYLIGNCSWSASYDVRVSSVEANRQRTQLTYYGIIVNKSQENWLDANFSLSTARPSLGGTPPKLNTLKIDYYRPLIIYPKRTLRSESMDYMSSMCSAGGVMAARVPMNRAKGAFRSFRGKSTLAYDLTIEDEDDDDAETKVNVLASKTEASMSSTSFVIPRRSTIDSDGKPHKVTIGVLELTSTFTYTVVPKMSLRAYLKASTVNTSDKQLLAGPVSVFMDNNFITHSSIDNVCVGDTFDLPLGTDISVKKVAAE</sequence>
<organism evidence="4 5">
    <name type="scientific">Rotaria sordida</name>
    <dbReference type="NCBI Taxonomy" id="392033"/>
    <lineage>
        <taxon>Eukaryota</taxon>
        <taxon>Metazoa</taxon>
        <taxon>Spiralia</taxon>
        <taxon>Gnathifera</taxon>
        <taxon>Rotifera</taxon>
        <taxon>Eurotatoria</taxon>
        <taxon>Bdelloidea</taxon>
        <taxon>Philodinida</taxon>
        <taxon>Philodinidae</taxon>
        <taxon>Rotaria</taxon>
    </lineage>
</organism>
<comment type="caution">
    <text evidence="4">The sequence shown here is derived from an EMBL/GenBank/DDBJ whole genome shotgun (WGS) entry which is preliminary data.</text>
</comment>
<keyword evidence="1" id="KW-0175">Coiled coil</keyword>
<feature type="domain" description="DUF4139" evidence="2">
    <location>
        <begin position="110"/>
        <end position="361"/>
    </location>
</feature>
<dbReference type="Proteomes" id="UP000663870">
    <property type="component" value="Unassembled WGS sequence"/>
</dbReference>
<dbReference type="InterPro" id="IPR037291">
    <property type="entry name" value="DUF4139"/>
</dbReference>
<dbReference type="NCBIfam" id="TIGR02231">
    <property type="entry name" value="mucoidy inhibitor MuiA family protein"/>
    <property type="match status" value="1"/>
</dbReference>
<dbReference type="InterPro" id="IPR011935">
    <property type="entry name" value="CHP02231"/>
</dbReference>
<accession>A0A815REA1</accession>
<reference evidence="4" key="1">
    <citation type="submission" date="2021-02" db="EMBL/GenBank/DDBJ databases">
        <authorList>
            <person name="Nowell W R."/>
        </authorList>
    </citation>
    <scope>NUCLEOTIDE SEQUENCE</scope>
</reference>
<dbReference type="Pfam" id="PF13598">
    <property type="entry name" value="DUF4139"/>
    <property type="match status" value="1"/>
</dbReference>
<evidence type="ECO:0000313" key="5">
    <source>
        <dbReference type="Proteomes" id="UP000663870"/>
    </source>
</evidence>
<dbReference type="Proteomes" id="UP000663854">
    <property type="component" value="Unassembled WGS sequence"/>
</dbReference>
<keyword evidence="5" id="KW-1185">Reference proteome</keyword>
<evidence type="ECO:0000256" key="1">
    <source>
        <dbReference type="SAM" id="Coils"/>
    </source>
</evidence>
<dbReference type="EMBL" id="CAJNOH010000035">
    <property type="protein sequence ID" value="CAF0789704.1"/>
    <property type="molecule type" value="Genomic_DNA"/>
</dbReference>
<dbReference type="AlphaFoldDB" id="A0A815REA1"/>
<proteinExistence type="predicted"/>